<protein>
    <submittedName>
        <fullName evidence="2">Uncharacterized protein</fullName>
    </submittedName>
</protein>
<dbReference type="Proteomes" id="UP000008631">
    <property type="component" value="Chromosome"/>
</dbReference>
<feature type="region of interest" description="Disordered" evidence="1">
    <location>
        <begin position="90"/>
        <end position="110"/>
    </location>
</feature>
<name>E8R2B4_ISOPI</name>
<gene>
    <name evidence="2" type="ordered locus">Isop_0808</name>
</gene>
<reference key="1">
    <citation type="submission" date="2010-11" db="EMBL/GenBank/DDBJ databases">
        <title>The complete sequence of chromosome of Isophaera pallida ATCC 43644.</title>
        <authorList>
            <consortium name="US DOE Joint Genome Institute (JGI-PGF)"/>
            <person name="Lucas S."/>
            <person name="Copeland A."/>
            <person name="Lapidus A."/>
            <person name="Bruce D."/>
            <person name="Goodwin L."/>
            <person name="Pitluck S."/>
            <person name="Kyrpides N."/>
            <person name="Mavromatis K."/>
            <person name="Pagani I."/>
            <person name="Ivanova N."/>
            <person name="Saunders E."/>
            <person name="Brettin T."/>
            <person name="Detter J.C."/>
            <person name="Han C."/>
            <person name="Tapia R."/>
            <person name="Land M."/>
            <person name="Hauser L."/>
            <person name="Markowitz V."/>
            <person name="Cheng J.-F."/>
            <person name="Hugenholtz P."/>
            <person name="Woyke T."/>
            <person name="Wu D."/>
            <person name="Eisen J.A."/>
        </authorList>
    </citation>
    <scope>NUCLEOTIDE SEQUENCE</scope>
    <source>
        <strain>ATCC 43644</strain>
    </source>
</reference>
<dbReference type="HOGENOM" id="CLU_2467336_0_0_0"/>
<evidence type="ECO:0000313" key="3">
    <source>
        <dbReference type="Proteomes" id="UP000008631"/>
    </source>
</evidence>
<sequence length="110" mass="11870">MIPTSKTRRFEPGTLVRVIQHVRVGKTSWTTEIVGRVVSEGLRPIGGMEMGTKAAASSQPTLTLRGEDGELSTVAIDERTEIQLLSESRPSEPLAVNEAQEATRVATIPS</sequence>
<accession>E8R2B4</accession>
<evidence type="ECO:0000313" key="2">
    <source>
        <dbReference type="EMBL" id="ADV61399.1"/>
    </source>
</evidence>
<keyword evidence="3" id="KW-1185">Reference proteome</keyword>
<reference evidence="2 3" key="2">
    <citation type="journal article" date="2011" name="Stand. Genomic Sci.">
        <title>Complete genome sequence of Isosphaera pallida type strain (IS1B).</title>
        <authorList>
            <consortium name="US DOE Joint Genome Institute (JGI-PGF)"/>
            <person name="Goker M."/>
            <person name="Cleland D."/>
            <person name="Saunders E."/>
            <person name="Lapidus A."/>
            <person name="Nolan M."/>
            <person name="Lucas S."/>
            <person name="Hammon N."/>
            <person name="Deshpande S."/>
            <person name="Cheng J.F."/>
            <person name="Tapia R."/>
            <person name="Han C."/>
            <person name="Goodwin L."/>
            <person name="Pitluck S."/>
            <person name="Liolios K."/>
            <person name="Pagani I."/>
            <person name="Ivanova N."/>
            <person name="Mavromatis K."/>
            <person name="Pati A."/>
            <person name="Chen A."/>
            <person name="Palaniappan K."/>
            <person name="Land M."/>
            <person name="Hauser L."/>
            <person name="Chang Y.J."/>
            <person name="Jeffries C.D."/>
            <person name="Detter J.C."/>
            <person name="Beck B."/>
            <person name="Woyke T."/>
            <person name="Bristow J."/>
            <person name="Eisen J.A."/>
            <person name="Markowitz V."/>
            <person name="Hugenholtz P."/>
            <person name="Kyrpides N.C."/>
            <person name="Klenk H.P."/>
        </authorList>
    </citation>
    <scope>NUCLEOTIDE SEQUENCE [LARGE SCALE GENOMIC DNA]</scope>
    <source>
        <strain evidence="3">ATCC 43644 / DSM 9630 / IS1B</strain>
    </source>
</reference>
<organism evidence="2 3">
    <name type="scientific">Isosphaera pallida (strain ATCC 43644 / DSM 9630 / IS1B)</name>
    <dbReference type="NCBI Taxonomy" id="575540"/>
    <lineage>
        <taxon>Bacteria</taxon>
        <taxon>Pseudomonadati</taxon>
        <taxon>Planctomycetota</taxon>
        <taxon>Planctomycetia</taxon>
        <taxon>Isosphaerales</taxon>
        <taxon>Isosphaeraceae</taxon>
        <taxon>Isosphaera</taxon>
    </lineage>
</organism>
<dbReference type="AlphaFoldDB" id="E8R2B4"/>
<dbReference type="EMBL" id="CP002353">
    <property type="protein sequence ID" value="ADV61399.1"/>
    <property type="molecule type" value="Genomic_DNA"/>
</dbReference>
<proteinExistence type="predicted"/>
<dbReference type="KEGG" id="ipa:Isop_0808"/>
<dbReference type="eggNOG" id="ENOG502ZN81">
    <property type="taxonomic scope" value="Bacteria"/>
</dbReference>
<evidence type="ECO:0000256" key="1">
    <source>
        <dbReference type="SAM" id="MobiDB-lite"/>
    </source>
</evidence>
<dbReference type="InParanoid" id="E8R2B4"/>
<dbReference type="RefSeq" id="WP_013563688.1">
    <property type="nucleotide sequence ID" value="NC_014962.1"/>
</dbReference>